<evidence type="ECO:0000313" key="2">
    <source>
        <dbReference type="EMBL" id="KAK9905023.1"/>
    </source>
</evidence>
<comment type="caution">
    <text evidence="2">The sequence shown here is derived from an EMBL/GenBank/DDBJ whole genome shotgun (WGS) entry which is preliminary data.</text>
</comment>
<feature type="region of interest" description="Disordered" evidence="1">
    <location>
        <begin position="109"/>
        <end position="132"/>
    </location>
</feature>
<feature type="region of interest" description="Disordered" evidence="1">
    <location>
        <begin position="1"/>
        <end position="20"/>
    </location>
</feature>
<dbReference type="Proteomes" id="UP001491310">
    <property type="component" value="Unassembled WGS sequence"/>
</dbReference>
<organism evidence="2 3">
    <name type="scientific">Coccomyxa subellipsoidea</name>
    <dbReference type="NCBI Taxonomy" id="248742"/>
    <lineage>
        <taxon>Eukaryota</taxon>
        <taxon>Viridiplantae</taxon>
        <taxon>Chlorophyta</taxon>
        <taxon>core chlorophytes</taxon>
        <taxon>Trebouxiophyceae</taxon>
        <taxon>Trebouxiophyceae incertae sedis</taxon>
        <taxon>Coccomyxaceae</taxon>
        <taxon>Coccomyxa</taxon>
    </lineage>
</organism>
<keyword evidence="3" id="KW-1185">Reference proteome</keyword>
<dbReference type="EMBL" id="JALJOT010000012">
    <property type="protein sequence ID" value="KAK9905023.1"/>
    <property type="molecule type" value="Genomic_DNA"/>
</dbReference>
<gene>
    <name evidence="2" type="ORF">WJX75_008030</name>
</gene>
<evidence type="ECO:0000256" key="1">
    <source>
        <dbReference type="SAM" id="MobiDB-lite"/>
    </source>
</evidence>
<evidence type="ECO:0000313" key="3">
    <source>
        <dbReference type="Proteomes" id="UP001491310"/>
    </source>
</evidence>
<reference evidence="2 3" key="1">
    <citation type="journal article" date="2024" name="Nat. Commun.">
        <title>Phylogenomics reveals the evolutionary origins of lichenization in chlorophyte algae.</title>
        <authorList>
            <person name="Puginier C."/>
            <person name="Libourel C."/>
            <person name="Otte J."/>
            <person name="Skaloud P."/>
            <person name="Haon M."/>
            <person name="Grisel S."/>
            <person name="Petersen M."/>
            <person name="Berrin J.G."/>
            <person name="Delaux P.M."/>
            <person name="Dal Grande F."/>
            <person name="Keller J."/>
        </authorList>
    </citation>
    <scope>NUCLEOTIDE SEQUENCE [LARGE SCALE GENOMIC DNA]</scope>
    <source>
        <strain evidence="2 3">SAG 216-7</strain>
    </source>
</reference>
<sequence length="318" mass="35774">MSSHFHPSATFGCAPHSHRPRSRKSQLRTLCSAAEKYDASENWDNFWFGYRTSRPENVSGWVGKFVSFSPSGVSEDDIRFQDIWLRTFQECDVDGKFRLKMIRKADQAAKSWPRTGRERPDGNDETVLEGTKEDSCFPNGFWHPYGRGANMPPTRVVCLAPEAVAQVTLKLPDADAIAAAQAFDFMGGSEIAFMHEGKRTILTVQGPVLGPDMSEWLPSGDVKGTAITLKFMKGEDAWEQLPPEPATWNPQPVSQEQVLFRYADGAFGVYPRTLTGGAPRLFWAGVLLDPSQLWLYEAKYHDDGWVDSITWQRFKVES</sequence>
<name>A0ABR2YGX8_9CHLO</name>
<accession>A0ABR2YGX8</accession>
<proteinExistence type="predicted"/>
<protein>
    <submittedName>
        <fullName evidence="2">Uncharacterized protein</fullName>
    </submittedName>
</protein>